<gene>
    <name evidence="1" type="ORF">DPEC_G00171850</name>
</gene>
<protein>
    <submittedName>
        <fullName evidence="1">Uncharacterized protein</fullName>
    </submittedName>
</protein>
<evidence type="ECO:0000313" key="2">
    <source>
        <dbReference type="Proteomes" id="UP001157502"/>
    </source>
</evidence>
<reference evidence="1" key="1">
    <citation type="submission" date="2021-05" db="EMBL/GenBank/DDBJ databases">
        <authorList>
            <person name="Pan Q."/>
            <person name="Jouanno E."/>
            <person name="Zahm M."/>
            <person name="Klopp C."/>
            <person name="Cabau C."/>
            <person name="Louis A."/>
            <person name="Berthelot C."/>
            <person name="Parey E."/>
            <person name="Roest Crollius H."/>
            <person name="Montfort J."/>
            <person name="Robinson-Rechavi M."/>
            <person name="Bouchez O."/>
            <person name="Lampietro C."/>
            <person name="Lopez Roques C."/>
            <person name="Donnadieu C."/>
            <person name="Postlethwait J."/>
            <person name="Bobe J."/>
            <person name="Dillon D."/>
            <person name="Chandos A."/>
            <person name="von Hippel F."/>
            <person name="Guiguen Y."/>
        </authorList>
    </citation>
    <scope>NUCLEOTIDE SEQUENCE</scope>
    <source>
        <strain evidence="1">YG-Jan2019</strain>
    </source>
</reference>
<organism evidence="1 2">
    <name type="scientific">Dallia pectoralis</name>
    <name type="common">Alaska blackfish</name>
    <dbReference type="NCBI Taxonomy" id="75939"/>
    <lineage>
        <taxon>Eukaryota</taxon>
        <taxon>Metazoa</taxon>
        <taxon>Chordata</taxon>
        <taxon>Craniata</taxon>
        <taxon>Vertebrata</taxon>
        <taxon>Euteleostomi</taxon>
        <taxon>Actinopterygii</taxon>
        <taxon>Neopterygii</taxon>
        <taxon>Teleostei</taxon>
        <taxon>Protacanthopterygii</taxon>
        <taxon>Esociformes</taxon>
        <taxon>Umbridae</taxon>
        <taxon>Dallia</taxon>
    </lineage>
</organism>
<keyword evidence="2" id="KW-1185">Reference proteome</keyword>
<dbReference type="Proteomes" id="UP001157502">
    <property type="component" value="Chromosome 14"/>
</dbReference>
<comment type="caution">
    <text evidence="1">The sequence shown here is derived from an EMBL/GenBank/DDBJ whole genome shotgun (WGS) entry which is preliminary data.</text>
</comment>
<name>A0ACC2GDJ4_DALPE</name>
<sequence>MSGVNSDQLHRSTLSVYTNLMEQFNPGLQALVTLGNSYATAFQALAVTSEAYFSAVAKMGEQALHTLSSRSLGDVLVQISETQRRLTAEMEGVFRWFQVEVLQSMEKNIKLDEEYIDGSRRVYELEVRNQAEALERQLRRGAFRDSLEHSEYMQYLRQSQQDIMKEEERRYRFLAEKHCGLTQSLLFLINKMGASLQQKADGWKEKVNETRGSRPRTPTHPDQEAQLHGSVSSLLQTLDEDTDMSWARREQQALGRVPSRAPSPLPSRSRSSSVGESLGLGGGRTMRALLPHPPSSNPKLLPFARGETVTVLVQEPRNGWLYGRNDGSLRWVEAELGWGQGFSDWVDGCVETDRAGSRQLTLVPWKSSPALRGPGTPCLRKSVKLSINSSVSQSQLTFNLSSSSSVRRHSMNNLLDPSDAPGNQLEKAHSDTPTSVRPSRRASVDFQPISPLPERRAEPEIGMRPNLAKSYNELPPPTPPPLPPPRPIAMGSSAEFQPIQSPLPGRKAESLSPRGASGENPLFPRGSNPFATVKLRPTTTNDRSAPRIH</sequence>
<evidence type="ECO:0000313" key="1">
    <source>
        <dbReference type="EMBL" id="KAJ8001668.1"/>
    </source>
</evidence>
<accession>A0ACC2GDJ4</accession>
<proteinExistence type="predicted"/>
<dbReference type="EMBL" id="CM055741">
    <property type="protein sequence ID" value="KAJ8001668.1"/>
    <property type="molecule type" value="Genomic_DNA"/>
</dbReference>